<proteinExistence type="predicted"/>
<protein>
    <recommendedName>
        <fullName evidence="4">Secreted protein</fullName>
    </recommendedName>
</protein>
<comment type="caution">
    <text evidence="2">The sequence shown here is derived from an EMBL/GenBank/DDBJ whole genome shotgun (WGS) entry which is preliminary data.</text>
</comment>
<evidence type="ECO:0000313" key="3">
    <source>
        <dbReference type="Proteomes" id="UP000251960"/>
    </source>
</evidence>
<reference evidence="2 3" key="1">
    <citation type="journal article" date="2018" name="Nat. Genet.">
        <title>Extensive intraspecific gene order and gene structural variations between Mo17 and other maize genomes.</title>
        <authorList>
            <person name="Sun S."/>
            <person name="Zhou Y."/>
            <person name="Chen J."/>
            <person name="Shi J."/>
            <person name="Zhao H."/>
            <person name="Zhao H."/>
            <person name="Song W."/>
            <person name="Zhang M."/>
            <person name="Cui Y."/>
            <person name="Dong X."/>
            <person name="Liu H."/>
            <person name="Ma X."/>
            <person name="Jiao Y."/>
            <person name="Wang B."/>
            <person name="Wei X."/>
            <person name="Stein J.C."/>
            <person name="Glaubitz J.C."/>
            <person name="Lu F."/>
            <person name="Yu G."/>
            <person name="Liang C."/>
            <person name="Fengler K."/>
            <person name="Li B."/>
            <person name="Rafalski A."/>
            <person name="Schnable P.S."/>
            <person name="Ware D.H."/>
            <person name="Buckler E.S."/>
            <person name="Lai J."/>
        </authorList>
    </citation>
    <scope>NUCLEOTIDE SEQUENCE [LARGE SCALE GENOMIC DNA]</scope>
    <source>
        <strain evidence="3">cv. Missouri 17</strain>
        <tissue evidence="2">Seedling</tissue>
    </source>
</reference>
<feature type="signal peptide" evidence="1">
    <location>
        <begin position="1"/>
        <end position="18"/>
    </location>
</feature>
<keyword evidence="1" id="KW-0732">Signal</keyword>
<sequence>MATFNAKAAAAMVHLCVALEVNGSRAYMSRQHHAACVCGPVGTGEGTPRVPRGEATRRGGHSSRYRPDFVLLLSNKIPGTGRGLPCRPLFCCPAIESASALQAPVLWPPLYSVVPITNNPFGCF</sequence>
<organism evidence="2 3">
    <name type="scientific">Zea mays</name>
    <name type="common">Maize</name>
    <dbReference type="NCBI Taxonomy" id="4577"/>
    <lineage>
        <taxon>Eukaryota</taxon>
        <taxon>Viridiplantae</taxon>
        <taxon>Streptophyta</taxon>
        <taxon>Embryophyta</taxon>
        <taxon>Tracheophyta</taxon>
        <taxon>Spermatophyta</taxon>
        <taxon>Magnoliopsida</taxon>
        <taxon>Liliopsida</taxon>
        <taxon>Poales</taxon>
        <taxon>Poaceae</taxon>
        <taxon>PACMAD clade</taxon>
        <taxon>Panicoideae</taxon>
        <taxon>Andropogonodae</taxon>
        <taxon>Andropogoneae</taxon>
        <taxon>Tripsacinae</taxon>
        <taxon>Zea</taxon>
    </lineage>
</organism>
<dbReference type="EMBL" id="NCVQ01000002">
    <property type="protein sequence ID" value="PWZ45722.1"/>
    <property type="molecule type" value="Genomic_DNA"/>
</dbReference>
<evidence type="ECO:0008006" key="4">
    <source>
        <dbReference type="Google" id="ProtNLM"/>
    </source>
</evidence>
<feature type="chain" id="PRO_5018080389" description="Secreted protein" evidence="1">
    <location>
        <begin position="19"/>
        <end position="124"/>
    </location>
</feature>
<dbReference type="AlphaFoldDB" id="A0A3L6GB23"/>
<accession>A0A3L6GB23</accession>
<gene>
    <name evidence="2" type="ORF">Zm00014a_021476</name>
</gene>
<dbReference type="Proteomes" id="UP000251960">
    <property type="component" value="Chromosome 10"/>
</dbReference>
<evidence type="ECO:0000256" key="1">
    <source>
        <dbReference type="SAM" id="SignalP"/>
    </source>
</evidence>
<name>A0A3L6GB23_MAIZE</name>
<evidence type="ECO:0000313" key="2">
    <source>
        <dbReference type="EMBL" id="PWZ45722.1"/>
    </source>
</evidence>